<evidence type="ECO:0000256" key="7">
    <source>
        <dbReference type="ARBA" id="ARBA00022977"/>
    </source>
</evidence>
<evidence type="ECO:0000256" key="2">
    <source>
        <dbReference type="ARBA" id="ARBA00004948"/>
    </source>
</evidence>
<evidence type="ECO:0000256" key="8">
    <source>
        <dbReference type="ARBA" id="ARBA00048337"/>
    </source>
</evidence>
<dbReference type="PANTHER" id="PTHR43198">
    <property type="entry name" value="BIFUNCTIONAL TH2 PROTEIN"/>
    <property type="match status" value="1"/>
</dbReference>
<evidence type="ECO:0000256" key="1">
    <source>
        <dbReference type="ARBA" id="ARBA00001881"/>
    </source>
</evidence>
<evidence type="ECO:0000259" key="10">
    <source>
        <dbReference type="Pfam" id="PF03070"/>
    </source>
</evidence>
<dbReference type="OrthoDB" id="34166at2"/>
<evidence type="ECO:0000313" key="12">
    <source>
        <dbReference type="Proteomes" id="UP000245433"/>
    </source>
</evidence>
<dbReference type="Gene3D" id="1.20.910.10">
    <property type="entry name" value="Heme oxygenase-like"/>
    <property type="match status" value="1"/>
</dbReference>
<reference evidence="11 12" key="1">
    <citation type="submission" date="2018-04" db="EMBL/GenBank/DDBJ databases">
        <title>Genomic Encyclopedia of Type Strains, Phase IV (KMG-IV): sequencing the most valuable type-strain genomes for metagenomic binning, comparative biology and taxonomic classification.</title>
        <authorList>
            <person name="Goeker M."/>
        </authorList>
    </citation>
    <scope>NUCLEOTIDE SEQUENCE [LARGE SCALE GENOMIC DNA]</scope>
    <source>
        <strain evidence="11 12">DSM 28795</strain>
    </source>
</reference>
<evidence type="ECO:0000256" key="5">
    <source>
        <dbReference type="ARBA" id="ARBA00012684"/>
    </source>
</evidence>
<dbReference type="AlphaFoldDB" id="A0A2U1DFA0"/>
<dbReference type="SUPFAM" id="SSF48613">
    <property type="entry name" value="Heme oxygenase-like"/>
    <property type="match status" value="1"/>
</dbReference>
<evidence type="ECO:0000256" key="4">
    <source>
        <dbReference type="ARBA" id="ARBA00011881"/>
    </source>
</evidence>
<dbReference type="InterPro" id="IPR004305">
    <property type="entry name" value="Thiaminase-2/PQQC"/>
</dbReference>
<sequence>MQYSEYLIQKAQPILKEILDHPFVEGIKNGQLPQNAVTFYVQQDYQYLDEFVRIYGHAIACSQERKFAQFFNEQISFLMDQESKAHQILCQAAQLNYAELKNAIPSPKAYLYQSHMLRAGQTGSLLNILAALQPCPWTYLEIGQHLTVTSTSDNPYQEWINFYADSSTTTETIFQFIDQLANKATADELKTATQYFLKSCELEWQFWQQAYYQEDWRFKQVLSAAEKEPFSW</sequence>
<comment type="catalytic activity">
    <reaction evidence="1 9">
        <text>4-amino-5-aminomethyl-2-methylpyrimidine + H2O = 4-amino-5-hydroxymethyl-2-methylpyrimidine + NH4(+)</text>
        <dbReference type="Rhea" id="RHEA:31799"/>
        <dbReference type="ChEBI" id="CHEBI:15377"/>
        <dbReference type="ChEBI" id="CHEBI:16892"/>
        <dbReference type="ChEBI" id="CHEBI:28938"/>
        <dbReference type="ChEBI" id="CHEBI:63416"/>
        <dbReference type="EC" id="3.5.99.2"/>
    </reaction>
</comment>
<dbReference type="NCBIfam" id="TIGR04306">
    <property type="entry name" value="salvage_TenA"/>
    <property type="match status" value="1"/>
</dbReference>
<organism evidence="11 12">
    <name type="scientific">Convivina intestini</name>
    <dbReference type="NCBI Taxonomy" id="1505726"/>
    <lineage>
        <taxon>Bacteria</taxon>
        <taxon>Bacillati</taxon>
        <taxon>Bacillota</taxon>
        <taxon>Bacilli</taxon>
        <taxon>Lactobacillales</taxon>
        <taxon>Lactobacillaceae</taxon>
        <taxon>Convivina</taxon>
    </lineage>
</organism>
<dbReference type="PANTHER" id="PTHR43198:SF2">
    <property type="entry name" value="SI:CH1073-67J19.1-RELATED"/>
    <property type="match status" value="1"/>
</dbReference>
<comment type="catalytic activity">
    <reaction evidence="8 9">
        <text>thiamine + H2O = 5-(2-hydroxyethyl)-4-methylthiazole + 4-amino-5-hydroxymethyl-2-methylpyrimidine + H(+)</text>
        <dbReference type="Rhea" id="RHEA:17509"/>
        <dbReference type="ChEBI" id="CHEBI:15377"/>
        <dbReference type="ChEBI" id="CHEBI:15378"/>
        <dbReference type="ChEBI" id="CHEBI:16892"/>
        <dbReference type="ChEBI" id="CHEBI:17957"/>
        <dbReference type="ChEBI" id="CHEBI:18385"/>
        <dbReference type="EC" id="3.5.99.2"/>
    </reaction>
</comment>
<dbReference type="GO" id="GO:0009228">
    <property type="term" value="P:thiamine biosynthetic process"/>
    <property type="evidence" value="ECO:0007669"/>
    <property type="project" value="UniProtKB-KW"/>
</dbReference>
<evidence type="ECO:0000256" key="6">
    <source>
        <dbReference type="ARBA" id="ARBA00013647"/>
    </source>
</evidence>
<feature type="domain" description="Thiaminase-2/PQQC" evidence="10">
    <location>
        <begin position="9"/>
        <end position="212"/>
    </location>
</feature>
<proteinExistence type="inferred from homology"/>
<keyword evidence="12" id="KW-1185">Reference proteome</keyword>
<dbReference type="GO" id="GO:0005829">
    <property type="term" value="C:cytosol"/>
    <property type="evidence" value="ECO:0007669"/>
    <property type="project" value="TreeGrafter"/>
</dbReference>
<dbReference type="RefSeq" id="WP_089937453.1">
    <property type="nucleotide sequence ID" value="NZ_CAKOEW010000002.1"/>
</dbReference>
<comment type="similarity">
    <text evidence="3 9">Belongs to the TenA family.</text>
</comment>
<dbReference type="InterPro" id="IPR027574">
    <property type="entry name" value="Thiaminase_II"/>
</dbReference>
<dbReference type="EC" id="3.5.99.2" evidence="5 9"/>
<accession>A0A2U1DFA0</accession>
<dbReference type="UniPathway" id="UPA00060"/>
<dbReference type="Proteomes" id="UP000245433">
    <property type="component" value="Unassembled WGS sequence"/>
</dbReference>
<dbReference type="EMBL" id="QEKT01000001">
    <property type="protein sequence ID" value="PVY86232.1"/>
    <property type="molecule type" value="Genomic_DNA"/>
</dbReference>
<comment type="function">
    <text evidence="9">Catalyzes an amino-pyrimidine hydrolysis reaction at the C5' of the pyrimidine moiety of thiamine compounds, a reaction that is part of a thiamine salvage pathway.</text>
</comment>
<comment type="caution">
    <text evidence="11">The sequence shown here is derived from an EMBL/GenBank/DDBJ whole genome shotgun (WGS) entry which is preliminary data.</text>
</comment>
<dbReference type="CDD" id="cd19360">
    <property type="entry name" value="TenA_C_SaTenA-like"/>
    <property type="match status" value="1"/>
</dbReference>
<dbReference type="InterPro" id="IPR050967">
    <property type="entry name" value="Thiamine_Salvage_TenA"/>
</dbReference>
<dbReference type="GO" id="GO:0009229">
    <property type="term" value="P:thiamine diphosphate biosynthetic process"/>
    <property type="evidence" value="ECO:0007669"/>
    <property type="project" value="UniProtKB-UniPathway"/>
</dbReference>
<comment type="pathway">
    <text evidence="2 9">Cofactor biosynthesis; thiamine diphosphate biosynthesis.</text>
</comment>
<keyword evidence="9" id="KW-0378">Hydrolase</keyword>
<dbReference type="InterPro" id="IPR016084">
    <property type="entry name" value="Haem_Oase-like_multi-hlx"/>
</dbReference>
<comment type="subunit">
    <text evidence="4">Homotetramer.</text>
</comment>
<keyword evidence="7 9" id="KW-0784">Thiamine biosynthesis</keyword>
<protein>
    <recommendedName>
        <fullName evidence="6 9">Aminopyrimidine aminohydrolase</fullName>
        <ecNumber evidence="5 9">3.5.99.2</ecNumber>
    </recommendedName>
</protein>
<dbReference type="GO" id="GO:0050334">
    <property type="term" value="F:thiaminase activity"/>
    <property type="evidence" value="ECO:0007669"/>
    <property type="project" value="UniProtKB-EC"/>
</dbReference>
<evidence type="ECO:0000313" key="11">
    <source>
        <dbReference type="EMBL" id="PVY86232.1"/>
    </source>
</evidence>
<gene>
    <name evidence="11" type="ORF">C7384_101145</name>
</gene>
<name>A0A2U1DFA0_9LACO</name>
<evidence type="ECO:0000256" key="3">
    <source>
        <dbReference type="ARBA" id="ARBA00010264"/>
    </source>
</evidence>
<evidence type="ECO:0000256" key="9">
    <source>
        <dbReference type="RuleBase" id="RU363093"/>
    </source>
</evidence>
<dbReference type="Pfam" id="PF03070">
    <property type="entry name" value="TENA_THI-4"/>
    <property type="match status" value="1"/>
</dbReference>